<feature type="region of interest" description="Disordered" evidence="1">
    <location>
        <begin position="1432"/>
        <end position="1481"/>
    </location>
</feature>
<gene>
    <name evidence="2" type="ORF">CSUI_005874</name>
</gene>
<feature type="region of interest" description="Disordered" evidence="1">
    <location>
        <begin position="790"/>
        <end position="844"/>
    </location>
</feature>
<evidence type="ECO:0000313" key="3">
    <source>
        <dbReference type="Proteomes" id="UP000221165"/>
    </source>
</evidence>
<feature type="compositionally biased region" description="Polar residues" evidence="1">
    <location>
        <begin position="2388"/>
        <end position="2397"/>
    </location>
</feature>
<feature type="compositionally biased region" description="Basic and acidic residues" evidence="1">
    <location>
        <begin position="377"/>
        <end position="386"/>
    </location>
</feature>
<feature type="region of interest" description="Disordered" evidence="1">
    <location>
        <begin position="294"/>
        <end position="400"/>
    </location>
</feature>
<feature type="region of interest" description="Disordered" evidence="1">
    <location>
        <begin position="2388"/>
        <end position="2413"/>
    </location>
</feature>
<feature type="compositionally biased region" description="Basic and acidic residues" evidence="1">
    <location>
        <begin position="1958"/>
        <end position="1970"/>
    </location>
</feature>
<dbReference type="EMBL" id="MIGC01002899">
    <property type="protein sequence ID" value="PHJ20289.1"/>
    <property type="molecule type" value="Genomic_DNA"/>
</dbReference>
<feature type="compositionally biased region" description="Polar residues" evidence="1">
    <location>
        <begin position="2404"/>
        <end position="2413"/>
    </location>
</feature>
<feature type="region of interest" description="Disordered" evidence="1">
    <location>
        <begin position="2132"/>
        <end position="2158"/>
    </location>
</feature>
<dbReference type="Proteomes" id="UP000221165">
    <property type="component" value="Unassembled WGS sequence"/>
</dbReference>
<comment type="caution">
    <text evidence="2">The sequence shown here is derived from an EMBL/GenBank/DDBJ whole genome shotgun (WGS) entry which is preliminary data.</text>
</comment>
<feature type="compositionally biased region" description="Polar residues" evidence="1">
    <location>
        <begin position="1209"/>
        <end position="1219"/>
    </location>
</feature>
<dbReference type="VEuPathDB" id="ToxoDB:CSUI_005874"/>
<feature type="region of interest" description="Disordered" evidence="1">
    <location>
        <begin position="107"/>
        <end position="162"/>
    </location>
</feature>
<feature type="region of interest" description="Disordered" evidence="1">
    <location>
        <begin position="1519"/>
        <end position="1580"/>
    </location>
</feature>
<feature type="region of interest" description="Disordered" evidence="1">
    <location>
        <begin position="1851"/>
        <end position="1915"/>
    </location>
</feature>
<feature type="compositionally biased region" description="Polar residues" evidence="1">
    <location>
        <begin position="1407"/>
        <end position="1419"/>
    </location>
</feature>
<keyword evidence="3" id="KW-1185">Reference proteome</keyword>
<feature type="region of interest" description="Disordered" evidence="1">
    <location>
        <begin position="1240"/>
        <end position="1259"/>
    </location>
</feature>
<proteinExistence type="predicted"/>
<feature type="compositionally biased region" description="Polar residues" evidence="1">
    <location>
        <begin position="112"/>
        <end position="123"/>
    </location>
</feature>
<feature type="region of interest" description="Disordered" evidence="1">
    <location>
        <begin position="1958"/>
        <end position="1982"/>
    </location>
</feature>
<feature type="region of interest" description="Disordered" evidence="1">
    <location>
        <begin position="1013"/>
        <end position="1066"/>
    </location>
</feature>
<feature type="compositionally biased region" description="Basic and acidic residues" evidence="1">
    <location>
        <begin position="1327"/>
        <end position="1344"/>
    </location>
</feature>
<feature type="compositionally biased region" description="Polar residues" evidence="1">
    <location>
        <begin position="304"/>
        <end position="314"/>
    </location>
</feature>
<evidence type="ECO:0000313" key="2">
    <source>
        <dbReference type="EMBL" id="PHJ20289.1"/>
    </source>
</evidence>
<feature type="region of interest" description="Disordered" evidence="1">
    <location>
        <begin position="1593"/>
        <end position="1613"/>
    </location>
</feature>
<protein>
    <submittedName>
        <fullName evidence="2">Uncharacterized protein</fullName>
    </submittedName>
</protein>
<feature type="region of interest" description="Disordered" evidence="1">
    <location>
        <begin position="2200"/>
        <end position="2248"/>
    </location>
</feature>
<feature type="region of interest" description="Disordered" evidence="1">
    <location>
        <begin position="1"/>
        <end position="28"/>
    </location>
</feature>
<feature type="compositionally biased region" description="Basic and acidic residues" evidence="1">
    <location>
        <begin position="1389"/>
        <end position="1405"/>
    </location>
</feature>
<feature type="compositionally biased region" description="Polar residues" evidence="1">
    <location>
        <begin position="2139"/>
        <end position="2153"/>
    </location>
</feature>
<feature type="compositionally biased region" description="Basic and acidic residues" evidence="1">
    <location>
        <begin position="294"/>
        <end position="303"/>
    </location>
</feature>
<feature type="compositionally biased region" description="Basic and acidic residues" evidence="1">
    <location>
        <begin position="1368"/>
        <end position="1381"/>
    </location>
</feature>
<feature type="region of interest" description="Disordered" evidence="1">
    <location>
        <begin position="424"/>
        <end position="447"/>
    </location>
</feature>
<feature type="compositionally biased region" description="Polar residues" evidence="1">
    <location>
        <begin position="1020"/>
        <end position="1029"/>
    </location>
</feature>
<feature type="region of interest" description="Disordered" evidence="1">
    <location>
        <begin position="199"/>
        <end position="219"/>
    </location>
</feature>
<feature type="compositionally biased region" description="Basic and acidic residues" evidence="1">
    <location>
        <begin position="2207"/>
        <end position="2227"/>
    </location>
</feature>
<feature type="region of interest" description="Disordered" evidence="1">
    <location>
        <begin position="1293"/>
        <end position="1419"/>
    </location>
</feature>
<feature type="compositionally biased region" description="Polar residues" evidence="1">
    <location>
        <begin position="597"/>
        <end position="611"/>
    </location>
</feature>
<feature type="region of interest" description="Disordered" evidence="1">
    <location>
        <begin position="597"/>
        <end position="626"/>
    </location>
</feature>
<feature type="region of interest" description="Disordered" evidence="1">
    <location>
        <begin position="1157"/>
        <end position="1228"/>
    </location>
</feature>
<dbReference type="OrthoDB" id="330528at2759"/>
<accession>A0A2C6KTP5</accession>
<feature type="compositionally biased region" description="Polar residues" evidence="1">
    <location>
        <begin position="964"/>
        <end position="976"/>
    </location>
</feature>
<reference evidence="2 3" key="1">
    <citation type="journal article" date="2017" name="Int. J. Parasitol.">
        <title>The genome of the protozoan parasite Cystoisospora suis and a reverse vaccinology approach to identify vaccine candidates.</title>
        <authorList>
            <person name="Palmieri N."/>
            <person name="Shrestha A."/>
            <person name="Ruttkowski B."/>
            <person name="Beck T."/>
            <person name="Vogl C."/>
            <person name="Tomley F."/>
            <person name="Blake D.P."/>
            <person name="Joachim A."/>
        </authorList>
    </citation>
    <scope>NUCLEOTIDE SEQUENCE [LARGE SCALE GENOMIC DNA]</scope>
    <source>
        <strain evidence="2 3">Wien I</strain>
    </source>
</reference>
<dbReference type="RefSeq" id="XP_067921979.1">
    <property type="nucleotide sequence ID" value="XM_068066041.1"/>
</dbReference>
<evidence type="ECO:0000256" key="1">
    <source>
        <dbReference type="SAM" id="MobiDB-lite"/>
    </source>
</evidence>
<feature type="compositionally biased region" description="Low complexity" evidence="1">
    <location>
        <begin position="1519"/>
        <end position="1529"/>
    </location>
</feature>
<feature type="region of interest" description="Disordered" evidence="1">
    <location>
        <begin position="964"/>
        <end position="997"/>
    </location>
</feature>
<sequence length="2413" mass="262110">MPVPPVPVACARAPPGSPSSRVPAEKETAAPDSLPFFLGAQQFTIGKHSNLRSAHINRLPGVERRTPSRQQTHSRTCAFPSAYRATPARPPLRSPCETALARAYVRQLPKPSASSSTACGTRSTRPRNETSHSQSHPSKFVTRKGEVQRETPTGKVAGGVFREDLSVQRKASRQTLVTPANDSATSAALPESLPRAKVKTKGVFLRKPQSRSSPEAKATGLLAKHDFPPHDIAGISDTEIEEATEIACRKEGMVKDALAVLPVRGASKCLSDREQEGSPGKLLATGALEEGCSRHELRSDTRHTPITSSDNRTVFSLYADDRQKPSWERRRRSSSRGEDAGAPALPSNHLSPEGTRPSLHGAHTPEPEQKVSSGRRNTVEQDDRGCDATAPRSVVADERRTELSYSVIPRHNRRVLVNDAPADHLQQSSRRRHGVVKFSSGRGETTERKFTAGKTFESCIGGSAMTRETREIHTGLSLLDKDAVSTPVRLRKVNGKKSNESSRLRPLHDVPESELLGANQLRERMVRDVLRREDECPSGAEREAVNTTLNKRGGDRTDQIRPLISVVTGKEESLLIGGIAAVFPGEIRNQESFHTTLQTTSSADINSSHGSPRNRETGDRGSAPGRCSDFQVNNKTVQECSEPDSTPLVQSLVGTGQESTDQMCRKNSTDGIMPRQQRACLPRSSAACVEYISTLGDVNVTASEAYTSEKRASTQFSLSSRPSSSFSRPFFCTPSEKECASVDGATAGPRGSLEWDRSRLLSHTAGSVCSAFLTPPAIASSASSRLCPLTRRTDDTLGNSGLPAPDETARRTASSGQLLIEEAAENQRDSGTQHGNRGPEQMSRPRDVFISCESEKAQALACPSIERPVTARTDSSRFFLRRSSPLLTSGRDEELEGLVLYHVDGGGDHSPKRASNQKGVVGTVHAAKHPVETPNWGTSERERLWKGMPSGMQSRRQSQIVKQHTLAQRDTLSHLTTPDDTRYDFSSQQSSSCRRRGSFGVGQLHEKRFFVHGQEESHDTSAFQHSGVSNDAPCPPHTPHLEPSSLSRCPDSHCSSADTEKRQNRPLPLFLREDEGRAHPGAEPLQHTSCQVYSLVATSRGHGGRGRETGVGGKEGTRVFWETEKSHTATRVPFSLEKGSHHGEGKEKLQLIGQMRETEDRSANAHEGTSLSSAASELCGEESGDNRNVRVVRREVGRGRGKRSRDSSFHTSRGQQQTPHLERGQHADFVGYRSRNEALDTREVPNSSQHADSEDKVCQDVTVRRRGGQESAASPETDNAMSSQGLFAYVSSEGNAVGDGSRTSQPPFHSKRSTSLSVRSSPAFCRSRQDDEAGVYRERERASTTRELNYLPLRTNRLSGPSGMLPLEKSRSTPVIRRDDSVAVPSACTREEIPRKSEEGVKGRSDSPGTKQSSDSHGATQDLAHVFSPFRTTADPQPAEKNRSEENAVQTVATPRDTGSAPAAYTPSRAALPSQTLTSGARDAHRYEPAPQATGFSDTVPQFRVPGWRLCRNIFAGSSSDSPRSLLASQQEGQQDKTKAQQQRGQGREDHRSAAVRDKRTISAPPSPTLTRYGTGDDDKSLKRALAGRSLWGARSNLGSDPGTLHTERPESSAGLFGRCETAEKVAGVLDGFQEAPLALRAHKGLQQVAVGSPEEMTQSNRDLLLHAGDNRLFPFKLVHQICSDGGSPHSPAMVKWRSCRWPPDRMKRQVTSPRLDARSQPGETKQTVGGFHPVKETTGPATRGRVGSIPSPLVSRLALSPESRTSPEEKKENSAGVGTVVHLSGEVCREVNRGQRHSVQDYRALKTKSASFIPLRSQQYLYRRGSSSESASCRTGHPFHLSVEKLDCSTDNCRDPQSGPTASPRRRDSDKVSNFSQKNALLPSRGPRGSNEQERKHHFQHAKSTPVTDRSDRCCHPTSAQKSCSESLLPQLPRPSCEPRKPETWHHHWAREACRKNMAGDKSPREPSQEKACFAGQRRQREEDTPFLEGTLHMSAHTNGLYRQCSPYSEDLIGGGGVIKVLVCPPFAAPLPPRRTPSVSNGCCGVSGELFQRKGKAERRQGTPGTFVTSNNSEIKRSMALDVAGGTAFKSLLSLREGSTVEAGALLSEAQGEKRLHDEAELYGVHGRSSWSCHGRRQSGSPTVMLTPTTAASHPRSGACLLRDKECSLLADSETQTLALTRGEPCLPGDENADGELQVAASGSEATREKAESFTKRTETEGEGKETPSPTTKAAPLDTEGVSTNSATESLEGILTRGEEDQSVQEVLPCTVGSLDAAPVYLSEGLRPTALLVRKVVWQIRPARPVCACSAVDPDPHVCAGHRSVIPTCVSRVSQRSLRDQHVPAGPEETVKGASVSVRRGERGSLRVELFPCARCGGFPEAHIVNANQKPATGSRSEVESDPTASNIHSIP</sequence>
<feature type="compositionally biased region" description="Basic and acidic residues" evidence="1">
    <location>
        <begin position="319"/>
        <end position="328"/>
    </location>
</feature>
<feature type="region of interest" description="Disordered" evidence="1">
    <location>
        <begin position="1707"/>
        <end position="1779"/>
    </location>
</feature>
<name>A0A2C6KTP5_9APIC</name>
<feature type="compositionally biased region" description="Basic and acidic residues" evidence="1">
    <location>
        <begin position="1546"/>
        <end position="1561"/>
    </location>
</feature>
<feature type="compositionally biased region" description="Basic and acidic residues" evidence="1">
    <location>
        <begin position="1184"/>
        <end position="1208"/>
    </location>
</feature>
<dbReference type="GeneID" id="94429252"/>
<organism evidence="2 3">
    <name type="scientific">Cystoisospora suis</name>
    <dbReference type="NCBI Taxonomy" id="483139"/>
    <lineage>
        <taxon>Eukaryota</taxon>
        <taxon>Sar</taxon>
        <taxon>Alveolata</taxon>
        <taxon>Apicomplexa</taxon>
        <taxon>Conoidasida</taxon>
        <taxon>Coccidia</taxon>
        <taxon>Eucoccidiorida</taxon>
        <taxon>Eimeriorina</taxon>
        <taxon>Sarcocystidae</taxon>
        <taxon>Cystoisospora</taxon>
    </lineage>
</organism>